<name>A0A7J0DSP3_9ERIC</name>
<keyword evidence="1" id="KW-0732">Signal</keyword>
<gene>
    <name evidence="2" type="ORF">Acr_00g0075040</name>
</gene>
<evidence type="ECO:0000313" key="2">
    <source>
        <dbReference type="EMBL" id="GFS41550.1"/>
    </source>
</evidence>
<reference evidence="3" key="1">
    <citation type="submission" date="2019-07" db="EMBL/GenBank/DDBJ databases">
        <title>De Novo Assembly of kiwifruit Actinidia rufa.</title>
        <authorList>
            <person name="Sugita-Konishi S."/>
            <person name="Sato K."/>
            <person name="Mori E."/>
            <person name="Abe Y."/>
            <person name="Kisaki G."/>
            <person name="Hamano K."/>
            <person name="Suezawa K."/>
            <person name="Otani M."/>
            <person name="Fukuda T."/>
            <person name="Manabe T."/>
            <person name="Gomi K."/>
            <person name="Tabuchi M."/>
            <person name="Akimitsu K."/>
            <person name="Kataoka I."/>
        </authorList>
    </citation>
    <scope>NUCLEOTIDE SEQUENCE [LARGE SCALE GENOMIC DNA]</scope>
    <source>
        <strain evidence="3">cv. Fuchu</strain>
    </source>
</reference>
<keyword evidence="3" id="KW-1185">Reference proteome</keyword>
<organism evidence="2 3">
    <name type="scientific">Actinidia rufa</name>
    <dbReference type="NCBI Taxonomy" id="165716"/>
    <lineage>
        <taxon>Eukaryota</taxon>
        <taxon>Viridiplantae</taxon>
        <taxon>Streptophyta</taxon>
        <taxon>Embryophyta</taxon>
        <taxon>Tracheophyta</taxon>
        <taxon>Spermatophyta</taxon>
        <taxon>Magnoliopsida</taxon>
        <taxon>eudicotyledons</taxon>
        <taxon>Gunneridae</taxon>
        <taxon>Pentapetalae</taxon>
        <taxon>asterids</taxon>
        <taxon>Ericales</taxon>
        <taxon>Actinidiaceae</taxon>
        <taxon>Actinidia</taxon>
    </lineage>
</organism>
<evidence type="ECO:0000313" key="3">
    <source>
        <dbReference type="Proteomes" id="UP000585474"/>
    </source>
</evidence>
<comment type="caution">
    <text evidence="2">The sequence shown here is derived from an EMBL/GenBank/DDBJ whole genome shotgun (WGS) entry which is preliminary data.</text>
</comment>
<protein>
    <submittedName>
        <fullName evidence="2">Uncharacterized protein</fullName>
    </submittedName>
</protein>
<dbReference type="EMBL" id="BJWL01000379">
    <property type="protein sequence ID" value="GFS41550.1"/>
    <property type="molecule type" value="Genomic_DNA"/>
</dbReference>
<feature type="signal peptide" evidence="1">
    <location>
        <begin position="1"/>
        <end position="15"/>
    </location>
</feature>
<dbReference type="OrthoDB" id="276323at2759"/>
<dbReference type="Proteomes" id="UP000585474">
    <property type="component" value="Unassembled WGS sequence"/>
</dbReference>
<dbReference type="AlphaFoldDB" id="A0A7J0DSP3"/>
<accession>A0A7J0DSP3</accession>
<proteinExistence type="predicted"/>
<evidence type="ECO:0000256" key="1">
    <source>
        <dbReference type="SAM" id="SignalP"/>
    </source>
</evidence>
<sequence>MEWFSKCLHIHLVASVTLILFAAHFRVPKEEEIDNNGCGIILQIWQSNPKLVLQGFIDMITIDDNATVTLESQVLNSGELDMDYLGKILEFALTTLQKHSAQQLLRMN</sequence>
<feature type="chain" id="PRO_5029740895" evidence="1">
    <location>
        <begin position="16"/>
        <end position="108"/>
    </location>
</feature>